<dbReference type="Proteomes" id="UP000367825">
    <property type="component" value="Unassembled WGS sequence"/>
</dbReference>
<name>A0A5E4XE56_9BURK</name>
<gene>
    <name evidence="2" type="ORF">PNO31109_03819</name>
</gene>
<feature type="region of interest" description="Disordered" evidence="1">
    <location>
        <begin position="46"/>
        <end position="68"/>
    </location>
</feature>
<accession>A0A5E4XE56</accession>
<evidence type="ECO:0000256" key="1">
    <source>
        <dbReference type="SAM" id="MobiDB-lite"/>
    </source>
</evidence>
<dbReference type="AlphaFoldDB" id="A0A5E4XE56"/>
<dbReference type="EMBL" id="CABPSC010000017">
    <property type="protein sequence ID" value="VVE34624.1"/>
    <property type="molecule type" value="Genomic_DNA"/>
</dbReference>
<evidence type="ECO:0000313" key="2">
    <source>
        <dbReference type="EMBL" id="VVE34624.1"/>
    </source>
</evidence>
<reference evidence="2 3" key="1">
    <citation type="submission" date="2019-08" db="EMBL/GenBank/DDBJ databases">
        <authorList>
            <person name="Peeters C."/>
        </authorList>
    </citation>
    <scope>NUCLEOTIDE SEQUENCE [LARGE SCALE GENOMIC DNA]</scope>
    <source>
        <strain evidence="2 3">LMG 31109</strain>
    </source>
</reference>
<sequence length="499" mass="53507">MPLKFLPDSLTNCLGLSCTDAPSRSSSPDSPMAAAMSRVANARASHRVSSAPNLAGTAGREVAPRPPGAAPAIDLTAPIPIWGHDDPTPDWANARVAQAWAARYGVNTTNLIRVDGQCTRYGLIELGGHTFIAGPTATPAEADTLTRMLKANPRIGAICCVEPGAMRVDADSVRPADHAGYRQRPVSTYIARVAARGGDARPPSAELEGSLAHVSFMEFVGMERRGAGISGRTFWDAGRGVADYLRRHPGRIALVCSEHGIARPCAVIASAALQLQGGDARLRGMISGAVASQRAELSSHYIDAAARSFDLIAELALLVDMLRTSGRGDMHRERKAHLLLQHLRTLPEVAGAHIDWRSARGRQKLAAILEANFEHVAPLLASGCLPPGKALLWLREEINVLSGIRFLSPCYVSGHTDRISLEPIDPRSPDAVRLVSLDDYGLTCDNKYYDAGVVASWHRTCCARQDVMSHPTQRTPVVALLVHASERERLALAFRSAPA</sequence>
<dbReference type="OrthoDB" id="8934089at2"/>
<proteinExistence type="predicted"/>
<keyword evidence="3" id="KW-1185">Reference proteome</keyword>
<protein>
    <submittedName>
        <fullName evidence="2">Uncharacterized protein</fullName>
    </submittedName>
</protein>
<organism evidence="2 3">
    <name type="scientific">Pandoraea nosoerga</name>
    <dbReference type="NCBI Taxonomy" id="2508296"/>
    <lineage>
        <taxon>Bacteria</taxon>
        <taxon>Pseudomonadati</taxon>
        <taxon>Pseudomonadota</taxon>
        <taxon>Betaproteobacteria</taxon>
        <taxon>Burkholderiales</taxon>
        <taxon>Burkholderiaceae</taxon>
        <taxon>Pandoraea</taxon>
    </lineage>
</organism>
<dbReference type="RefSeq" id="WP_150557037.1">
    <property type="nucleotide sequence ID" value="NZ_CABPSC010000017.1"/>
</dbReference>
<evidence type="ECO:0000313" key="3">
    <source>
        <dbReference type="Proteomes" id="UP000367825"/>
    </source>
</evidence>